<dbReference type="OrthoDB" id="1282595at2759"/>
<dbReference type="InterPro" id="IPR036047">
    <property type="entry name" value="F-box-like_dom_sf"/>
</dbReference>
<reference evidence="3 4" key="1">
    <citation type="submission" date="2020-09" db="EMBL/GenBank/DDBJ databases">
        <title>De no assembly of potato wild relative species, Solanum commersonii.</title>
        <authorList>
            <person name="Cho K."/>
        </authorList>
    </citation>
    <scope>NUCLEOTIDE SEQUENCE [LARGE SCALE GENOMIC DNA]</scope>
    <source>
        <strain evidence="3">LZ3.2</strain>
        <tissue evidence="3">Leaf</tissue>
    </source>
</reference>
<evidence type="ECO:0000313" key="4">
    <source>
        <dbReference type="Proteomes" id="UP000824120"/>
    </source>
</evidence>
<dbReference type="Pfam" id="PF00646">
    <property type="entry name" value="F-box"/>
    <property type="match status" value="1"/>
</dbReference>
<sequence length="109" mass="12880">MEHIDFPYVTTNHMFSQLDARAPMIHLTYHTILRILELMPIKYVARTSTLSKHWRHIWSTQSHLVFDTLFFIMYLMLVLLLASVIHKILMKHAGNILGFHLISETYTLT</sequence>
<keyword evidence="1" id="KW-0812">Transmembrane</keyword>
<keyword evidence="1" id="KW-0472">Membrane</keyword>
<gene>
    <name evidence="3" type="ORF">H5410_026003</name>
</gene>
<dbReference type="Proteomes" id="UP000824120">
    <property type="component" value="Chromosome 5"/>
</dbReference>
<evidence type="ECO:0000259" key="2">
    <source>
        <dbReference type="Pfam" id="PF00646"/>
    </source>
</evidence>
<feature type="transmembrane region" description="Helical" evidence="1">
    <location>
        <begin position="64"/>
        <end position="85"/>
    </location>
</feature>
<accession>A0A9J5YXP0</accession>
<name>A0A9J5YXP0_SOLCO</name>
<dbReference type="AlphaFoldDB" id="A0A9J5YXP0"/>
<keyword evidence="1" id="KW-1133">Transmembrane helix</keyword>
<dbReference type="InterPro" id="IPR001810">
    <property type="entry name" value="F-box_dom"/>
</dbReference>
<evidence type="ECO:0000313" key="3">
    <source>
        <dbReference type="EMBL" id="KAG5604511.1"/>
    </source>
</evidence>
<evidence type="ECO:0000256" key="1">
    <source>
        <dbReference type="SAM" id="Phobius"/>
    </source>
</evidence>
<protein>
    <recommendedName>
        <fullName evidence="2">F-box domain-containing protein</fullName>
    </recommendedName>
</protein>
<dbReference type="EMBL" id="JACXVP010000005">
    <property type="protein sequence ID" value="KAG5604511.1"/>
    <property type="molecule type" value="Genomic_DNA"/>
</dbReference>
<keyword evidence="4" id="KW-1185">Reference proteome</keyword>
<dbReference type="SUPFAM" id="SSF81383">
    <property type="entry name" value="F-box domain"/>
    <property type="match status" value="1"/>
</dbReference>
<organism evidence="3 4">
    <name type="scientific">Solanum commersonii</name>
    <name type="common">Commerson's wild potato</name>
    <name type="synonym">Commerson's nightshade</name>
    <dbReference type="NCBI Taxonomy" id="4109"/>
    <lineage>
        <taxon>Eukaryota</taxon>
        <taxon>Viridiplantae</taxon>
        <taxon>Streptophyta</taxon>
        <taxon>Embryophyta</taxon>
        <taxon>Tracheophyta</taxon>
        <taxon>Spermatophyta</taxon>
        <taxon>Magnoliopsida</taxon>
        <taxon>eudicotyledons</taxon>
        <taxon>Gunneridae</taxon>
        <taxon>Pentapetalae</taxon>
        <taxon>asterids</taxon>
        <taxon>lamiids</taxon>
        <taxon>Solanales</taxon>
        <taxon>Solanaceae</taxon>
        <taxon>Solanoideae</taxon>
        <taxon>Solaneae</taxon>
        <taxon>Solanum</taxon>
    </lineage>
</organism>
<feature type="domain" description="F-box" evidence="2">
    <location>
        <begin position="27"/>
        <end position="62"/>
    </location>
</feature>
<comment type="caution">
    <text evidence="3">The sequence shown here is derived from an EMBL/GenBank/DDBJ whole genome shotgun (WGS) entry which is preliminary data.</text>
</comment>
<proteinExistence type="predicted"/>